<proteinExistence type="predicted"/>
<gene>
    <name evidence="1" type="ORF">ENS29_16180</name>
</gene>
<organism evidence="1">
    <name type="scientific">Desulfatirhabdium butyrativorans</name>
    <dbReference type="NCBI Taxonomy" id="340467"/>
    <lineage>
        <taxon>Bacteria</taxon>
        <taxon>Pseudomonadati</taxon>
        <taxon>Thermodesulfobacteriota</taxon>
        <taxon>Desulfobacteria</taxon>
        <taxon>Desulfobacterales</taxon>
        <taxon>Desulfatirhabdiaceae</taxon>
        <taxon>Desulfatirhabdium</taxon>
    </lineage>
</organism>
<dbReference type="AlphaFoldDB" id="A0A7C4RUK0"/>
<evidence type="ECO:0008006" key="2">
    <source>
        <dbReference type="Google" id="ProtNLM"/>
    </source>
</evidence>
<accession>A0A7C4RUK0</accession>
<protein>
    <recommendedName>
        <fullName evidence="2">ATP-binding protein</fullName>
    </recommendedName>
</protein>
<evidence type="ECO:0000313" key="1">
    <source>
        <dbReference type="EMBL" id="HGU34363.1"/>
    </source>
</evidence>
<sequence length="113" mass="12756">MFPYFVLTAFLHRVVNAGGSIEREYAIGMGRMDICVRYKDLVLGIELKVWRDGEPDPLAEGLEQIDGYLAGLSQETGWLIIFDRRSGLPRISERTTTEVSLTPSGRQIRVIRA</sequence>
<comment type="caution">
    <text evidence="1">The sequence shown here is derived from an EMBL/GenBank/DDBJ whole genome shotgun (WGS) entry which is preliminary data.</text>
</comment>
<dbReference type="EMBL" id="DSUH01000371">
    <property type="protein sequence ID" value="HGU34363.1"/>
    <property type="molecule type" value="Genomic_DNA"/>
</dbReference>
<name>A0A7C4RUK0_9BACT</name>
<reference evidence="1" key="1">
    <citation type="journal article" date="2020" name="mSystems">
        <title>Genome- and Community-Level Interaction Insights into Carbon Utilization and Element Cycling Functions of Hydrothermarchaeota in Hydrothermal Sediment.</title>
        <authorList>
            <person name="Zhou Z."/>
            <person name="Liu Y."/>
            <person name="Xu W."/>
            <person name="Pan J."/>
            <person name="Luo Z.H."/>
            <person name="Li M."/>
        </authorList>
    </citation>
    <scope>NUCLEOTIDE SEQUENCE [LARGE SCALE GENOMIC DNA]</scope>
    <source>
        <strain evidence="1">SpSt-477</strain>
    </source>
</reference>